<evidence type="ECO:0000256" key="4">
    <source>
        <dbReference type="PROSITE-ProRule" id="PRU00335"/>
    </source>
</evidence>
<keyword evidence="1" id="KW-0805">Transcription regulation</keyword>
<dbReference type="InterPro" id="IPR001647">
    <property type="entry name" value="HTH_TetR"/>
</dbReference>
<feature type="DNA-binding region" description="H-T-H motif" evidence="4">
    <location>
        <begin position="29"/>
        <end position="48"/>
    </location>
</feature>
<comment type="caution">
    <text evidence="6">The sequence shown here is derived from an EMBL/GenBank/DDBJ whole genome shotgun (WGS) entry which is preliminary data.</text>
</comment>
<sequence>MARIRRDLRSQLVEVAAGLLAAEGPRSLSARRLGKELGTSSTTVYTHFGGMPELVREVMREGFRRLGAELASVSRSDDPVADVVGLILAYRRAAHGAPHLYRVMFGGSEVAGFELTDDDRRIGRRTLAVARDTIQRCTQAGRFRPVEPRILAHQLWCQVHGLVSLELAGYRPADPDDHGDLRHYWRSFAVGAGDTTERAAASVQSALANRIAAE</sequence>
<dbReference type="InterPro" id="IPR050109">
    <property type="entry name" value="HTH-type_TetR-like_transc_reg"/>
</dbReference>
<gene>
    <name evidence="6" type="ORF">ACFP2T_39535</name>
</gene>
<dbReference type="PANTHER" id="PTHR30055:SF209">
    <property type="entry name" value="POSSIBLE TRANSCRIPTIONAL REGULATORY PROTEIN (PROBABLY TETR-FAMILY)"/>
    <property type="match status" value="1"/>
</dbReference>
<dbReference type="Pfam" id="PF13305">
    <property type="entry name" value="TetR_C_33"/>
    <property type="match status" value="1"/>
</dbReference>
<protein>
    <submittedName>
        <fullName evidence="6">TetR/AcrR family transcriptional regulator</fullName>
    </submittedName>
</protein>
<name>A0ABW1KMT1_9ACTN</name>
<evidence type="ECO:0000313" key="6">
    <source>
        <dbReference type="EMBL" id="MFC6022237.1"/>
    </source>
</evidence>
<dbReference type="EMBL" id="JBHSPR010000059">
    <property type="protein sequence ID" value="MFC6022237.1"/>
    <property type="molecule type" value="Genomic_DNA"/>
</dbReference>
<dbReference type="PANTHER" id="PTHR30055">
    <property type="entry name" value="HTH-TYPE TRANSCRIPTIONAL REGULATOR RUTR"/>
    <property type="match status" value="1"/>
</dbReference>
<dbReference type="SUPFAM" id="SSF48498">
    <property type="entry name" value="Tetracyclin repressor-like, C-terminal domain"/>
    <property type="match status" value="1"/>
</dbReference>
<dbReference type="PROSITE" id="PS50977">
    <property type="entry name" value="HTH_TETR_2"/>
    <property type="match status" value="1"/>
</dbReference>
<keyword evidence="2 4" id="KW-0238">DNA-binding</keyword>
<keyword evidence="7" id="KW-1185">Reference proteome</keyword>
<evidence type="ECO:0000313" key="7">
    <source>
        <dbReference type="Proteomes" id="UP001596203"/>
    </source>
</evidence>
<accession>A0ABW1KMT1</accession>
<organism evidence="6 7">
    <name type="scientific">Plantactinospora solaniradicis</name>
    <dbReference type="NCBI Taxonomy" id="1723736"/>
    <lineage>
        <taxon>Bacteria</taxon>
        <taxon>Bacillati</taxon>
        <taxon>Actinomycetota</taxon>
        <taxon>Actinomycetes</taxon>
        <taxon>Micromonosporales</taxon>
        <taxon>Micromonosporaceae</taxon>
        <taxon>Plantactinospora</taxon>
    </lineage>
</organism>
<evidence type="ECO:0000256" key="3">
    <source>
        <dbReference type="ARBA" id="ARBA00023163"/>
    </source>
</evidence>
<dbReference type="InterPro" id="IPR009057">
    <property type="entry name" value="Homeodomain-like_sf"/>
</dbReference>
<evidence type="ECO:0000256" key="1">
    <source>
        <dbReference type="ARBA" id="ARBA00023015"/>
    </source>
</evidence>
<dbReference type="InterPro" id="IPR025996">
    <property type="entry name" value="MT1864/Rv1816-like_C"/>
</dbReference>
<dbReference type="Proteomes" id="UP001596203">
    <property type="component" value="Unassembled WGS sequence"/>
</dbReference>
<dbReference type="SUPFAM" id="SSF46689">
    <property type="entry name" value="Homeodomain-like"/>
    <property type="match status" value="1"/>
</dbReference>
<dbReference type="Pfam" id="PF00440">
    <property type="entry name" value="TetR_N"/>
    <property type="match status" value="1"/>
</dbReference>
<proteinExistence type="predicted"/>
<dbReference type="InterPro" id="IPR036271">
    <property type="entry name" value="Tet_transcr_reg_TetR-rel_C_sf"/>
</dbReference>
<feature type="domain" description="HTH tetR-type" evidence="5">
    <location>
        <begin position="6"/>
        <end position="66"/>
    </location>
</feature>
<keyword evidence="3" id="KW-0804">Transcription</keyword>
<evidence type="ECO:0000259" key="5">
    <source>
        <dbReference type="PROSITE" id="PS50977"/>
    </source>
</evidence>
<reference evidence="7" key="1">
    <citation type="journal article" date="2019" name="Int. J. Syst. Evol. Microbiol.">
        <title>The Global Catalogue of Microorganisms (GCM) 10K type strain sequencing project: providing services to taxonomists for standard genome sequencing and annotation.</title>
        <authorList>
            <consortium name="The Broad Institute Genomics Platform"/>
            <consortium name="The Broad Institute Genome Sequencing Center for Infectious Disease"/>
            <person name="Wu L."/>
            <person name="Ma J."/>
        </authorList>
    </citation>
    <scope>NUCLEOTIDE SEQUENCE [LARGE SCALE GENOMIC DNA]</scope>
    <source>
        <strain evidence="7">ZS-35-S2</strain>
    </source>
</reference>
<evidence type="ECO:0000256" key="2">
    <source>
        <dbReference type="ARBA" id="ARBA00023125"/>
    </source>
</evidence>
<dbReference type="Gene3D" id="1.10.357.10">
    <property type="entry name" value="Tetracycline Repressor, domain 2"/>
    <property type="match status" value="1"/>
</dbReference>